<proteinExistence type="predicted"/>
<evidence type="ECO:0000313" key="2">
    <source>
        <dbReference type="Proteomes" id="UP000672039"/>
    </source>
</evidence>
<keyword evidence="2" id="KW-1185">Reference proteome</keyword>
<dbReference type="Proteomes" id="UP000672039">
    <property type="component" value="Chromosome"/>
</dbReference>
<dbReference type="RefSeq" id="WP_210222737.1">
    <property type="nucleotide sequence ID" value="NZ_CP072801.1"/>
</dbReference>
<evidence type="ECO:0000313" key="1">
    <source>
        <dbReference type="EMBL" id="QTR46401.1"/>
    </source>
</evidence>
<name>A0ABX7WT25_9GAMM</name>
<organism evidence="1 2">
    <name type="scientific">Thiothrix litoralis</name>
    <dbReference type="NCBI Taxonomy" id="2891210"/>
    <lineage>
        <taxon>Bacteria</taxon>
        <taxon>Pseudomonadati</taxon>
        <taxon>Pseudomonadota</taxon>
        <taxon>Gammaproteobacteria</taxon>
        <taxon>Thiotrichales</taxon>
        <taxon>Thiotrichaceae</taxon>
        <taxon>Thiothrix</taxon>
    </lineage>
</organism>
<reference evidence="1 2" key="1">
    <citation type="submission" date="2021-04" db="EMBL/GenBank/DDBJ databases">
        <title>Genomics, taxonomy and metabolism of representatives of sulfur bacteria of the genus Thiothrix: Thiothrix fructosivorans QT, Thiothrix unzii A1T and three new species, Thiothrix subterranea sp. nov., Thiothrix litoralis sp. nov. and 'Candidatus Thiothrix anitrata' sp. nov.</title>
        <authorList>
            <person name="Ravin N.V."/>
            <person name="Smolyakov D."/>
            <person name="Rudenko T.S."/>
            <person name="Mardanov A.V."/>
            <person name="Beletsky A.V."/>
            <person name="Markov N.D."/>
            <person name="Fomenkov A.I."/>
            <person name="Roberts R.J."/>
            <person name="Karnachuk O.V."/>
            <person name="Novikov A."/>
            <person name="Grabovich M.Y."/>
        </authorList>
    </citation>
    <scope>NUCLEOTIDE SEQUENCE [LARGE SCALE GENOMIC DNA]</scope>
    <source>
        <strain evidence="1 2">AS</strain>
    </source>
</reference>
<dbReference type="EMBL" id="CP072801">
    <property type="protein sequence ID" value="QTR46401.1"/>
    <property type="molecule type" value="Genomic_DNA"/>
</dbReference>
<sequence>MMKTDHEIRAEGMRLLMKGLGEVNAERFIALMNREKFDYTLWRQQQWQDETVHSLAEQARELRRLSQN</sequence>
<gene>
    <name evidence="1" type="ORF">J9253_00095</name>
</gene>
<protein>
    <submittedName>
        <fullName evidence="1">Uncharacterized protein</fullName>
    </submittedName>
</protein>
<accession>A0ABX7WT25</accession>